<keyword evidence="5" id="KW-1185">Reference proteome</keyword>
<dbReference type="GeneID" id="91389248"/>
<dbReference type="PROSITE" id="PS50975">
    <property type="entry name" value="ATP_GRASP"/>
    <property type="match status" value="1"/>
</dbReference>
<dbReference type="EMBL" id="CP108200">
    <property type="protein sequence ID" value="WTR99655.1"/>
    <property type="molecule type" value="Genomic_DNA"/>
</dbReference>
<name>A0ABZ1LNU5_9ACTN</name>
<feature type="domain" description="ATP-grasp" evidence="2">
    <location>
        <begin position="114"/>
        <end position="303"/>
    </location>
</feature>
<sequence length="346" mass="38225">MTVLVVTSGDGTGLNFVRSLKRAGGYRLVGLDTSIEDYVSSEADERFFVAAGPEDQFLDRVNTISARCGADLVYAADTNEWLELLSRRRESVNNPMFLPDHDDHVRAEDKWHTYQCLSDAGLPVPDSVLVRDGADLDRALRRHGAIWLRRTRGSGGAGSLATDAPALAHAWVESAGGWGQFMAAERLSVRTATFSGVWFDGELVASQLRERTAWKYAHLAVSGVTGITSGQRTLWDEELHDLAVRSVRQTMSRPHGAVGVDFTYGQDGTPYVTEVQPARFYSSMEFLAAVGINLPDLYCRLAAGAELPTGRPLINPIRSSFYWFKAVDKLPVLMTQQEWEAIDRLV</sequence>
<reference evidence="3 5" key="1">
    <citation type="submission" date="2022-10" db="EMBL/GenBank/DDBJ databases">
        <title>The complete genomes of actinobacterial strains from the NBC collection.</title>
        <authorList>
            <person name="Joergensen T.S."/>
            <person name="Alvarez Arevalo M."/>
            <person name="Sterndorff E.B."/>
            <person name="Faurdal D."/>
            <person name="Vuksanovic O."/>
            <person name="Mourched A.-S."/>
            <person name="Charusanti P."/>
            <person name="Shaw S."/>
            <person name="Blin K."/>
            <person name="Weber T."/>
        </authorList>
    </citation>
    <scope>NUCLEOTIDE SEQUENCE [LARGE SCALE GENOMIC DNA]</scope>
    <source>
        <strain evidence="3 5">NBC_00116</strain>
    </source>
</reference>
<dbReference type="Gene3D" id="3.30.470.20">
    <property type="entry name" value="ATP-grasp fold, B domain"/>
    <property type="match status" value="1"/>
</dbReference>
<dbReference type="EMBL" id="CP108200">
    <property type="protein sequence ID" value="WTR92609.1"/>
    <property type="molecule type" value="Genomic_DNA"/>
</dbReference>
<evidence type="ECO:0000256" key="1">
    <source>
        <dbReference type="PROSITE-ProRule" id="PRU00409"/>
    </source>
</evidence>
<dbReference type="InterPro" id="IPR011761">
    <property type="entry name" value="ATP-grasp"/>
</dbReference>
<dbReference type="Gene3D" id="3.40.50.20">
    <property type="match status" value="1"/>
</dbReference>
<dbReference type="Proteomes" id="UP001622731">
    <property type="component" value="Chromosome"/>
</dbReference>
<evidence type="ECO:0000313" key="5">
    <source>
        <dbReference type="Proteomes" id="UP001622731"/>
    </source>
</evidence>
<dbReference type="RefSeq" id="WP_210985341.1">
    <property type="nucleotide sequence ID" value="NZ_CP108200.1"/>
</dbReference>
<dbReference type="Pfam" id="PF02655">
    <property type="entry name" value="ATP-grasp_3"/>
    <property type="match status" value="1"/>
</dbReference>
<keyword evidence="1" id="KW-0547">Nucleotide-binding</keyword>
<dbReference type="InterPro" id="IPR003806">
    <property type="entry name" value="ATP-grasp_PylC-type"/>
</dbReference>
<evidence type="ECO:0000259" key="2">
    <source>
        <dbReference type="PROSITE" id="PS50975"/>
    </source>
</evidence>
<accession>A0ABZ1LNU5</accession>
<evidence type="ECO:0000313" key="4">
    <source>
        <dbReference type="EMBL" id="WTR99655.1"/>
    </source>
</evidence>
<gene>
    <name evidence="3" type="ORF">OHB34_00125</name>
    <name evidence="4" type="ORF">OHB34_38385</name>
</gene>
<proteinExistence type="predicted"/>
<organism evidence="3 5">
    <name type="scientific">Streptomyces anthocyanicus</name>
    <dbReference type="NCBI Taxonomy" id="68174"/>
    <lineage>
        <taxon>Bacteria</taxon>
        <taxon>Bacillati</taxon>
        <taxon>Actinomycetota</taxon>
        <taxon>Actinomycetes</taxon>
        <taxon>Kitasatosporales</taxon>
        <taxon>Streptomycetaceae</taxon>
        <taxon>Streptomyces</taxon>
        <taxon>Streptomyces violaceoruber group</taxon>
    </lineage>
</organism>
<dbReference type="SUPFAM" id="SSF56059">
    <property type="entry name" value="Glutathione synthetase ATP-binding domain-like"/>
    <property type="match status" value="1"/>
</dbReference>
<evidence type="ECO:0000313" key="3">
    <source>
        <dbReference type="EMBL" id="WTR92609.1"/>
    </source>
</evidence>
<protein>
    <submittedName>
        <fullName evidence="3">ATP-grasp domain-containing protein</fullName>
    </submittedName>
</protein>
<keyword evidence="1" id="KW-0067">ATP-binding</keyword>